<name>A0A0G4F5E7_9ALVE</name>
<dbReference type="AlphaFoldDB" id="A0A0G4F5E7"/>
<organism evidence="1">
    <name type="scientific">Chromera velia CCMP2878</name>
    <dbReference type="NCBI Taxonomy" id="1169474"/>
    <lineage>
        <taxon>Eukaryota</taxon>
        <taxon>Sar</taxon>
        <taxon>Alveolata</taxon>
        <taxon>Colpodellida</taxon>
        <taxon>Chromeraceae</taxon>
        <taxon>Chromera</taxon>
    </lineage>
</organism>
<proteinExistence type="predicted"/>
<reference evidence="1" key="1">
    <citation type="submission" date="2014-11" db="EMBL/GenBank/DDBJ databases">
        <authorList>
            <person name="Otto D Thomas"/>
            <person name="Naeem Raeece"/>
        </authorList>
    </citation>
    <scope>NUCLEOTIDE SEQUENCE</scope>
</reference>
<dbReference type="EMBL" id="CDMZ01000116">
    <property type="protein sequence ID" value="CEM07070.1"/>
    <property type="molecule type" value="Genomic_DNA"/>
</dbReference>
<sequence>MKANASRKEDIPPILFANGILGIRGFWKVSAVCEKLLALRNDVTPLGLGSMCSNFDNPLERAELAKSLNGFIFRDNVKALQQVLALPGVEGRCPFLLKRALEESPGSQKCIDFLSKKGPTTASIEVSSRAVSFMTRQSLKSLLDSKVITPDAWILCSDRADRPNILVGVSTSGEDSVPRKAVPLLVALIDAGKLDCAEFLFDAGARVDLCGWEETTNRDRGAVYVSTPGPLQALVSFLTKGWPHNLPRDKGLALLERFASRAREAGCAGWAVYPNASLGRAGRGDVTV</sequence>
<dbReference type="VEuPathDB" id="CryptoDB:Cvel_15127"/>
<evidence type="ECO:0000313" key="1">
    <source>
        <dbReference type="EMBL" id="CEM07070.1"/>
    </source>
</evidence>
<accession>A0A0G4F5E7</accession>
<gene>
    <name evidence="1" type="ORF">Cvel_15127</name>
</gene>
<dbReference type="PhylomeDB" id="A0A0G4F5E7"/>
<protein>
    <submittedName>
        <fullName evidence="1">Uncharacterized protein</fullName>
    </submittedName>
</protein>